<dbReference type="PATRIC" id="fig|378806.16.peg.4395"/>
<sequence>MGMTLLVLHGPSLSLRKEFEGLDGVLRLRAANHGLTLKILQSNHEGVLIDTLLAERRGIDGVVVNPAGLFSSYPLRDALEAMVVPIFEVHLDPTRAKLSVLRAVCTEQFSGKGADPYLQAIDHFIQTKASADSGKGKAVVASKMKTLGRKAPREPKAAAAAPSGKTLGRSAKAALAEGMLSRKLIRQKIAERLAGKLSAAELATWARMQWMEVQRGAPAESGYRDMLEDSLQTLTLSTMPASRLTDEQLVDLMAQLEG</sequence>
<gene>
    <name evidence="7" type="ORF">STIAU_2179</name>
</gene>
<evidence type="ECO:0000256" key="6">
    <source>
        <dbReference type="ARBA" id="ARBA00023239"/>
    </source>
</evidence>
<evidence type="ECO:0000256" key="3">
    <source>
        <dbReference type="ARBA" id="ARBA00011037"/>
    </source>
</evidence>
<keyword evidence="6 7" id="KW-0456">Lyase</keyword>
<dbReference type="InterPro" id="IPR036441">
    <property type="entry name" value="DHquinase_II_sf"/>
</dbReference>
<dbReference type="GO" id="GO:0009423">
    <property type="term" value="P:chorismate biosynthetic process"/>
    <property type="evidence" value="ECO:0007669"/>
    <property type="project" value="UniProtKB-UniPathway"/>
</dbReference>
<comment type="subunit">
    <text evidence="4">Homododecamer.</text>
</comment>
<dbReference type="Gene3D" id="3.40.50.9100">
    <property type="entry name" value="Dehydroquinase, class II"/>
    <property type="match status" value="1"/>
</dbReference>
<dbReference type="Proteomes" id="UP000032702">
    <property type="component" value="Unassembled WGS sequence"/>
</dbReference>
<evidence type="ECO:0000256" key="4">
    <source>
        <dbReference type="ARBA" id="ARBA00011193"/>
    </source>
</evidence>
<dbReference type="EMBL" id="AAMD01000084">
    <property type="protein sequence ID" value="EAU65371.1"/>
    <property type="molecule type" value="Genomic_DNA"/>
</dbReference>
<dbReference type="GO" id="GO:0003855">
    <property type="term" value="F:3-dehydroquinate dehydratase activity"/>
    <property type="evidence" value="ECO:0007669"/>
    <property type="project" value="UniProtKB-EC"/>
</dbReference>
<dbReference type="PANTHER" id="PTHR21272:SF3">
    <property type="entry name" value="CATABOLIC 3-DEHYDROQUINASE"/>
    <property type="match status" value="1"/>
</dbReference>
<accession>Q08Y15</accession>
<evidence type="ECO:0000256" key="5">
    <source>
        <dbReference type="ARBA" id="ARBA00012060"/>
    </source>
</evidence>
<evidence type="ECO:0000313" key="8">
    <source>
        <dbReference type="Proteomes" id="UP000032702"/>
    </source>
</evidence>
<proteinExistence type="inferred from homology"/>
<dbReference type="UniPathway" id="UPA00053">
    <property type="reaction ID" value="UER00086"/>
</dbReference>
<dbReference type="AlphaFoldDB" id="Q08Y15"/>
<evidence type="ECO:0000256" key="2">
    <source>
        <dbReference type="ARBA" id="ARBA00004902"/>
    </source>
</evidence>
<protein>
    <recommendedName>
        <fullName evidence="5">3-dehydroquinate dehydratase</fullName>
        <ecNumber evidence="5">4.2.1.10</ecNumber>
    </recommendedName>
</protein>
<comment type="pathway">
    <text evidence="2">Metabolic intermediate biosynthesis; chorismate biosynthesis; chorismate from D-erythrose 4-phosphate and phosphoenolpyruvate: step 3/7.</text>
</comment>
<dbReference type="Pfam" id="PF01220">
    <property type="entry name" value="DHquinase_II"/>
    <property type="match status" value="1"/>
</dbReference>
<organism evidence="7 8">
    <name type="scientific">Stigmatella aurantiaca (strain DW4/3-1)</name>
    <dbReference type="NCBI Taxonomy" id="378806"/>
    <lineage>
        <taxon>Bacteria</taxon>
        <taxon>Pseudomonadati</taxon>
        <taxon>Myxococcota</taxon>
        <taxon>Myxococcia</taxon>
        <taxon>Myxococcales</taxon>
        <taxon>Cystobacterineae</taxon>
        <taxon>Archangiaceae</taxon>
        <taxon>Stigmatella</taxon>
    </lineage>
</organism>
<dbReference type="GO" id="GO:0019631">
    <property type="term" value="P:quinate catabolic process"/>
    <property type="evidence" value="ECO:0007669"/>
    <property type="project" value="TreeGrafter"/>
</dbReference>
<comment type="catalytic activity">
    <reaction evidence="1">
        <text>3-dehydroquinate = 3-dehydroshikimate + H2O</text>
        <dbReference type="Rhea" id="RHEA:21096"/>
        <dbReference type="ChEBI" id="CHEBI:15377"/>
        <dbReference type="ChEBI" id="CHEBI:16630"/>
        <dbReference type="ChEBI" id="CHEBI:32364"/>
        <dbReference type="EC" id="4.2.1.10"/>
    </reaction>
</comment>
<evidence type="ECO:0000313" key="7">
    <source>
        <dbReference type="EMBL" id="EAU65371.1"/>
    </source>
</evidence>
<comment type="caution">
    <text evidence="7">The sequence shown here is derived from an EMBL/GenBank/DDBJ whole genome shotgun (WGS) entry which is preliminary data.</text>
</comment>
<dbReference type="RefSeq" id="WP_002615370.1">
    <property type="nucleotide sequence ID" value="NC_014623.1"/>
</dbReference>
<evidence type="ECO:0000256" key="1">
    <source>
        <dbReference type="ARBA" id="ARBA00001864"/>
    </source>
</evidence>
<reference evidence="7 8" key="1">
    <citation type="submission" date="2006-04" db="EMBL/GenBank/DDBJ databases">
        <authorList>
            <person name="Nierman W.C."/>
        </authorList>
    </citation>
    <scope>NUCLEOTIDE SEQUENCE [LARGE SCALE GENOMIC DNA]</scope>
    <source>
        <strain evidence="7 8">DW4/3-1</strain>
    </source>
</reference>
<dbReference type="EC" id="4.2.1.10" evidence="5"/>
<name>Q08Y15_STIAD</name>
<dbReference type="SUPFAM" id="SSF52304">
    <property type="entry name" value="Type II 3-dehydroquinate dehydratase"/>
    <property type="match status" value="1"/>
</dbReference>
<dbReference type="InterPro" id="IPR001874">
    <property type="entry name" value="DHquinase_II"/>
</dbReference>
<dbReference type="PANTHER" id="PTHR21272">
    <property type="entry name" value="CATABOLIC 3-DEHYDROQUINASE"/>
    <property type="match status" value="1"/>
</dbReference>
<comment type="similarity">
    <text evidence="3">Belongs to the type-II 3-dehydroquinase family.</text>
</comment>